<gene>
    <name evidence="7" type="ORF">BOTBODRAFT_52570</name>
</gene>
<dbReference type="InterPro" id="IPR011009">
    <property type="entry name" value="Kinase-like_dom_sf"/>
</dbReference>
<evidence type="ECO:0000256" key="2">
    <source>
        <dbReference type="ARBA" id="ARBA00022741"/>
    </source>
</evidence>
<name>A0A067N496_BOTB1</name>
<dbReference type="AlphaFoldDB" id="A0A067N496"/>
<evidence type="ECO:0000313" key="7">
    <source>
        <dbReference type="EMBL" id="KDQ18601.1"/>
    </source>
</evidence>
<dbReference type="OrthoDB" id="4062651at2759"/>
<dbReference type="GO" id="GO:0005524">
    <property type="term" value="F:ATP binding"/>
    <property type="evidence" value="ECO:0007669"/>
    <property type="project" value="UniProtKB-KW"/>
</dbReference>
<sequence length="537" mass="59986">MPLASEDFSQPPTGEQSRGDHAVTFPIPEPVIHGSTPSNDMETKRRNHIGGATLAAGVLKTVIRAAAFGVKFAPIPGLDAAVSVLGQIISAVEKVHHNKEQCHNLVDRSTAVVQVIELHWNADTALYRNADLEHLVSLLEDIRDAMIEWGSYGYLGGFFRLPQMSAFIEKKKRELDSALETFNVASHLRLQRMINEVCQSLGPDGSFKAMLNKYAKNQEQLFVIIGELQKRNREQAPGSADQAKTRGRILKVQSILGGGLPDVNLGRAECQRVEETPSIRAKNHDIYEGLWMGDQKVALKQYRDVGANNDTDRRSVINKRIARQVTIWSQLRHEHIIALYGVCTDDGTYPYLVMPWYPNNAVQYVKFKDQATRLRICLEVARGLQYLHSLARPVVHGNLRGSSVLISEDGRAVLSDFGLCNVSGMENSASITTDSMRWMSTEAQRGQRSPDVDTWAWAMTALELISGKVPFYETRLNGALAMMIESGARPKRESYDLEGSMSDNLWSVLQGCWREPQKRLSADEIVEQLERCVEAND</sequence>
<reference evidence="8" key="1">
    <citation type="journal article" date="2014" name="Proc. Natl. Acad. Sci. U.S.A.">
        <title>Extensive sampling of basidiomycete genomes demonstrates inadequacy of the white-rot/brown-rot paradigm for wood decay fungi.</title>
        <authorList>
            <person name="Riley R."/>
            <person name="Salamov A.A."/>
            <person name="Brown D.W."/>
            <person name="Nagy L.G."/>
            <person name="Floudas D."/>
            <person name="Held B.W."/>
            <person name="Levasseur A."/>
            <person name="Lombard V."/>
            <person name="Morin E."/>
            <person name="Otillar R."/>
            <person name="Lindquist E.A."/>
            <person name="Sun H."/>
            <person name="LaButti K.M."/>
            <person name="Schmutz J."/>
            <person name="Jabbour D."/>
            <person name="Luo H."/>
            <person name="Baker S.E."/>
            <person name="Pisabarro A.G."/>
            <person name="Walton J.D."/>
            <person name="Blanchette R.A."/>
            <person name="Henrissat B."/>
            <person name="Martin F."/>
            <person name="Cullen D."/>
            <person name="Hibbett D.S."/>
            <person name="Grigoriev I.V."/>
        </authorList>
    </citation>
    <scope>NUCLEOTIDE SEQUENCE [LARGE SCALE GENOMIC DNA]</scope>
    <source>
        <strain evidence="8">FD-172 SS1</strain>
    </source>
</reference>
<dbReference type="CDD" id="cd21037">
    <property type="entry name" value="MLKL_NTD"/>
    <property type="match status" value="1"/>
</dbReference>
<organism evidence="7 8">
    <name type="scientific">Botryobasidium botryosum (strain FD-172 SS1)</name>
    <dbReference type="NCBI Taxonomy" id="930990"/>
    <lineage>
        <taxon>Eukaryota</taxon>
        <taxon>Fungi</taxon>
        <taxon>Dikarya</taxon>
        <taxon>Basidiomycota</taxon>
        <taxon>Agaricomycotina</taxon>
        <taxon>Agaricomycetes</taxon>
        <taxon>Cantharellales</taxon>
        <taxon>Botryobasidiaceae</taxon>
        <taxon>Botryobasidium</taxon>
    </lineage>
</organism>
<dbReference type="PROSITE" id="PS50011">
    <property type="entry name" value="PROTEIN_KINASE_DOM"/>
    <property type="match status" value="1"/>
</dbReference>
<evidence type="ECO:0000313" key="8">
    <source>
        <dbReference type="Proteomes" id="UP000027195"/>
    </source>
</evidence>
<accession>A0A067N496</accession>
<keyword evidence="1" id="KW-0808">Transferase</keyword>
<keyword evidence="4" id="KW-0067">ATP-binding</keyword>
<dbReference type="HOGENOM" id="CLU_000288_7_38_1"/>
<dbReference type="GO" id="GO:0007166">
    <property type="term" value="P:cell surface receptor signaling pathway"/>
    <property type="evidence" value="ECO:0007669"/>
    <property type="project" value="InterPro"/>
</dbReference>
<evidence type="ECO:0000256" key="4">
    <source>
        <dbReference type="ARBA" id="ARBA00022840"/>
    </source>
</evidence>
<dbReference type="Pfam" id="PF07714">
    <property type="entry name" value="PK_Tyr_Ser-Thr"/>
    <property type="match status" value="1"/>
</dbReference>
<keyword evidence="3" id="KW-0418">Kinase</keyword>
<evidence type="ECO:0000256" key="3">
    <source>
        <dbReference type="ARBA" id="ARBA00022777"/>
    </source>
</evidence>
<dbReference type="InterPro" id="IPR000719">
    <property type="entry name" value="Prot_kinase_dom"/>
</dbReference>
<feature type="region of interest" description="Disordered" evidence="5">
    <location>
        <begin position="1"/>
        <end position="43"/>
    </location>
</feature>
<keyword evidence="8" id="KW-1185">Reference proteome</keyword>
<evidence type="ECO:0000259" key="6">
    <source>
        <dbReference type="PROSITE" id="PS50011"/>
    </source>
</evidence>
<dbReference type="SUPFAM" id="SSF56112">
    <property type="entry name" value="Protein kinase-like (PK-like)"/>
    <property type="match status" value="1"/>
</dbReference>
<dbReference type="Gene3D" id="1.10.510.10">
    <property type="entry name" value="Transferase(Phosphotransferase) domain 1"/>
    <property type="match status" value="1"/>
</dbReference>
<dbReference type="EMBL" id="KL198021">
    <property type="protein sequence ID" value="KDQ18601.1"/>
    <property type="molecule type" value="Genomic_DNA"/>
</dbReference>
<evidence type="ECO:0000256" key="1">
    <source>
        <dbReference type="ARBA" id="ARBA00022679"/>
    </source>
</evidence>
<dbReference type="STRING" id="930990.A0A067N496"/>
<dbReference type="InterPro" id="IPR001245">
    <property type="entry name" value="Ser-Thr/Tyr_kinase_cat_dom"/>
</dbReference>
<evidence type="ECO:0000256" key="5">
    <source>
        <dbReference type="SAM" id="MobiDB-lite"/>
    </source>
</evidence>
<dbReference type="Proteomes" id="UP000027195">
    <property type="component" value="Unassembled WGS sequence"/>
</dbReference>
<dbReference type="InterPro" id="IPR051681">
    <property type="entry name" value="Ser/Thr_Kinases-Pseudokinases"/>
</dbReference>
<feature type="domain" description="Protein kinase" evidence="6">
    <location>
        <begin position="249"/>
        <end position="533"/>
    </location>
</feature>
<dbReference type="PANTHER" id="PTHR44329">
    <property type="entry name" value="SERINE/THREONINE-PROTEIN KINASE TNNI3K-RELATED"/>
    <property type="match status" value="1"/>
</dbReference>
<protein>
    <recommendedName>
        <fullName evidence="6">Protein kinase domain-containing protein</fullName>
    </recommendedName>
</protein>
<keyword evidence="2" id="KW-0547">Nucleotide-binding</keyword>
<dbReference type="InterPro" id="IPR059179">
    <property type="entry name" value="MLKL-like_MCAfunc"/>
</dbReference>
<proteinExistence type="predicted"/>
<dbReference type="Gene3D" id="1.20.930.20">
    <property type="entry name" value="Adaptor protein Cbl, N-terminal domain"/>
    <property type="match status" value="1"/>
</dbReference>
<dbReference type="PANTHER" id="PTHR44329:SF288">
    <property type="entry name" value="MITOGEN-ACTIVATED PROTEIN KINASE KINASE KINASE 20"/>
    <property type="match status" value="1"/>
</dbReference>
<dbReference type="InParanoid" id="A0A067N496"/>
<dbReference type="InterPro" id="IPR036537">
    <property type="entry name" value="Adaptor_Cbl_N_dom_sf"/>
</dbReference>
<dbReference type="GO" id="GO:0004674">
    <property type="term" value="F:protein serine/threonine kinase activity"/>
    <property type="evidence" value="ECO:0007669"/>
    <property type="project" value="TreeGrafter"/>
</dbReference>
<feature type="compositionally biased region" description="Polar residues" evidence="5">
    <location>
        <begin position="7"/>
        <end position="16"/>
    </location>
</feature>